<feature type="region of interest" description="Disordered" evidence="1">
    <location>
        <begin position="228"/>
        <end position="250"/>
    </location>
</feature>
<sequence>MTIPATPTANTATHDLSDDDPSNDSGTPLEYPPFLLPPVGRSIKPFKDFQSRGVYIRSESTLHGLQRDLSLGEGTSYGPSHDAHGTPLLFIDRPVLGVDVSFKEQEETRRAGQREANRRRRAAAGNSALRVSKEDCWKIGQPDSGWEEPAETTLSDFDVSIPPFTRLLSATRDFLYTRHEEFQFDRNKRLFILLRNALGLKAEFSAHHWPGHGPDGARYVPPSAVRRHQTADWGGSSEDGEEAPSRGASAEYDPLDEACALLRVPEISIRGFLALARREAEAGWHFEPAFKLTVITAAFMSFLTHHKVLSEPALSAAFERAAYIARSAPQQLIEAKQLEDAIGFGSGWNRGCWTIWGGNYGGPERGGLEKEENQWGSSSNVVDEQAEKDADENGWTVDPVIDDRPEALTKEQALPHILPLLEPLSKEATRLVHYIPYARRRVTSVLPPLQAGPGVPVYATRSYRLITVPAPWSPEEKWRAHKPRFDDEVSDEDANDDADEEAPLDLDQERASIEEPAELTVWVEKQAVPDAIVPKLVGMGLRGRWGLMGRSGEDDQSDYSQWWTFKAKDCG</sequence>
<protein>
    <submittedName>
        <fullName evidence="2">Uncharacterized protein</fullName>
    </submittedName>
</protein>
<feature type="compositionally biased region" description="Acidic residues" evidence="1">
    <location>
        <begin position="488"/>
        <end position="504"/>
    </location>
</feature>
<feature type="region of interest" description="Disordered" evidence="1">
    <location>
        <begin position="103"/>
        <end position="127"/>
    </location>
</feature>
<dbReference type="Proteomes" id="UP000092666">
    <property type="component" value="Unassembled WGS sequence"/>
</dbReference>
<feature type="region of interest" description="Disordered" evidence="1">
    <location>
        <begin position="483"/>
        <end position="504"/>
    </location>
</feature>
<name>A0A1B9GVQ3_9TREE</name>
<dbReference type="OrthoDB" id="2572490at2759"/>
<evidence type="ECO:0000313" key="2">
    <source>
        <dbReference type="EMBL" id="OCF35102.1"/>
    </source>
</evidence>
<gene>
    <name evidence="2" type="ORF">I316_03142</name>
</gene>
<reference evidence="3" key="2">
    <citation type="submission" date="2013-12" db="EMBL/GenBank/DDBJ databases">
        <title>Evolution of pathogenesis and genome organization in the Tremellales.</title>
        <authorList>
            <person name="Cuomo C."/>
            <person name="Litvintseva A."/>
            <person name="Heitman J."/>
            <person name="Chen Y."/>
            <person name="Sun S."/>
            <person name="Springer D."/>
            <person name="Dromer F."/>
            <person name="Young S."/>
            <person name="Zeng Q."/>
            <person name="Chapman S."/>
            <person name="Gujja S."/>
            <person name="Saif S."/>
            <person name="Birren B."/>
        </authorList>
    </citation>
    <scope>NUCLEOTIDE SEQUENCE [LARGE SCALE GENOMIC DNA]</scope>
    <source>
        <strain evidence="3">BCC8398</strain>
    </source>
</reference>
<dbReference type="EMBL" id="KI669500">
    <property type="protein sequence ID" value="OCF35102.1"/>
    <property type="molecule type" value="Genomic_DNA"/>
</dbReference>
<proteinExistence type="predicted"/>
<organism evidence="2 3">
    <name type="scientific">Kwoniella heveanensis BCC8398</name>
    <dbReference type="NCBI Taxonomy" id="1296120"/>
    <lineage>
        <taxon>Eukaryota</taxon>
        <taxon>Fungi</taxon>
        <taxon>Dikarya</taxon>
        <taxon>Basidiomycota</taxon>
        <taxon>Agaricomycotina</taxon>
        <taxon>Tremellomycetes</taxon>
        <taxon>Tremellales</taxon>
        <taxon>Cryptococcaceae</taxon>
        <taxon>Kwoniella</taxon>
    </lineage>
</organism>
<feature type="compositionally biased region" description="Low complexity" evidence="1">
    <location>
        <begin position="1"/>
        <end position="13"/>
    </location>
</feature>
<accession>A0A1B9GVQ3</accession>
<keyword evidence="3" id="KW-1185">Reference proteome</keyword>
<reference evidence="2 3" key="1">
    <citation type="submission" date="2013-07" db="EMBL/GenBank/DDBJ databases">
        <title>The Genome Sequence of Cryptococcus heveanensis BCC8398.</title>
        <authorList>
            <consortium name="The Broad Institute Genome Sequencing Platform"/>
            <person name="Cuomo C."/>
            <person name="Litvintseva A."/>
            <person name="Chen Y."/>
            <person name="Heitman J."/>
            <person name="Sun S."/>
            <person name="Springer D."/>
            <person name="Dromer F."/>
            <person name="Young S.K."/>
            <person name="Zeng Q."/>
            <person name="Gargeya S."/>
            <person name="Fitzgerald M."/>
            <person name="Abouelleil A."/>
            <person name="Alvarado L."/>
            <person name="Berlin A.M."/>
            <person name="Chapman S.B."/>
            <person name="Dewar J."/>
            <person name="Goldberg J."/>
            <person name="Griggs A."/>
            <person name="Gujja S."/>
            <person name="Hansen M."/>
            <person name="Howarth C."/>
            <person name="Imamovic A."/>
            <person name="Larimer J."/>
            <person name="McCowan C."/>
            <person name="Murphy C."/>
            <person name="Pearson M."/>
            <person name="Priest M."/>
            <person name="Roberts A."/>
            <person name="Saif S."/>
            <person name="Shea T."/>
            <person name="Sykes S."/>
            <person name="Wortman J."/>
            <person name="Nusbaum C."/>
            <person name="Birren B."/>
        </authorList>
    </citation>
    <scope>NUCLEOTIDE SEQUENCE [LARGE SCALE GENOMIC DNA]</scope>
    <source>
        <strain evidence="2 3">BCC8398</strain>
    </source>
</reference>
<dbReference type="AlphaFoldDB" id="A0A1B9GVQ3"/>
<evidence type="ECO:0000256" key="1">
    <source>
        <dbReference type="SAM" id="MobiDB-lite"/>
    </source>
</evidence>
<feature type="compositionally biased region" description="Basic and acidic residues" evidence="1">
    <location>
        <begin position="103"/>
        <end position="116"/>
    </location>
</feature>
<feature type="region of interest" description="Disordered" evidence="1">
    <location>
        <begin position="1"/>
        <end position="37"/>
    </location>
</feature>
<evidence type="ECO:0000313" key="3">
    <source>
        <dbReference type="Proteomes" id="UP000092666"/>
    </source>
</evidence>